<evidence type="ECO:0000313" key="3">
    <source>
        <dbReference type="Proteomes" id="UP001497382"/>
    </source>
</evidence>
<comment type="caution">
    <text evidence="2">The sequence shown here is derived from an EMBL/GenBank/DDBJ whole genome shotgun (WGS) entry which is preliminary data.</text>
</comment>
<dbReference type="Proteomes" id="UP001497382">
    <property type="component" value="Unassembled WGS sequence"/>
</dbReference>
<evidence type="ECO:0000313" key="2">
    <source>
        <dbReference type="EMBL" id="CAL1292713.1"/>
    </source>
</evidence>
<name>A0AAV2BBU0_9ARAC</name>
<accession>A0AAV2BBU0</accession>
<dbReference type="AlphaFoldDB" id="A0AAV2BBU0"/>
<sequence length="84" mass="9494">MVAYCCAFNCNEKGTKGTPYSFHRLNPRSDRHVSGISQKFPGRKSGREIRNPNSVPLFRRFHSSPGPLGKVCLILKMNSMLKKI</sequence>
<evidence type="ECO:0008006" key="4">
    <source>
        <dbReference type="Google" id="ProtNLM"/>
    </source>
</evidence>
<reference evidence="2 3" key="1">
    <citation type="submission" date="2024-04" db="EMBL/GenBank/DDBJ databases">
        <authorList>
            <person name="Rising A."/>
            <person name="Reimegard J."/>
            <person name="Sonavane S."/>
            <person name="Akerstrom W."/>
            <person name="Nylinder S."/>
            <person name="Hedman E."/>
            <person name="Kallberg Y."/>
        </authorList>
    </citation>
    <scope>NUCLEOTIDE SEQUENCE [LARGE SCALE GENOMIC DNA]</scope>
</reference>
<keyword evidence="3" id="KW-1185">Reference proteome</keyword>
<gene>
    <name evidence="2" type="ORF">LARSCL_LOCUS17794</name>
</gene>
<protein>
    <recommendedName>
        <fullName evidence="4">Ycf15</fullName>
    </recommendedName>
</protein>
<feature type="region of interest" description="Disordered" evidence="1">
    <location>
        <begin position="32"/>
        <end position="51"/>
    </location>
</feature>
<proteinExistence type="predicted"/>
<dbReference type="EMBL" id="CAXIEN010000311">
    <property type="protein sequence ID" value="CAL1292713.1"/>
    <property type="molecule type" value="Genomic_DNA"/>
</dbReference>
<evidence type="ECO:0000256" key="1">
    <source>
        <dbReference type="SAM" id="MobiDB-lite"/>
    </source>
</evidence>
<organism evidence="2 3">
    <name type="scientific">Larinioides sclopetarius</name>
    <dbReference type="NCBI Taxonomy" id="280406"/>
    <lineage>
        <taxon>Eukaryota</taxon>
        <taxon>Metazoa</taxon>
        <taxon>Ecdysozoa</taxon>
        <taxon>Arthropoda</taxon>
        <taxon>Chelicerata</taxon>
        <taxon>Arachnida</taxon>
        <taxon>Araneae</taxon>
        <taxon>Araneomorphae</taxon>
        <taxon>Entelegynae</taxon>
        <taxon>Araneoidea</taxon>
        <taxon>Araneidae</taxon>
        <taxon>Larinioides</taxon>
    </lineage>
</organism>